<evidence type="ECO:0000256" key="1">
    <source>
        <dbReference type="SAM" id="Phobius"/>
    </source>
</evidence>
<keyword evidence="4" id="KW-1185">Reference proteome</keyword>
<organism evidence="3 4">
    <name type="scientific">Alkalihalophilus lindianensis</name>
    <dbReference type="NCBI Taxonomy" id="1630542"/>
    <lineage>
        <taxon>Bacteria</taxon>
        <taxon>Bacillati</taxon>
        <taxon>Bacillota</taxon>
        <taxon>Bacilli</taxon>
        <taxon>Bacillales</taxon>
        <taxon>Bacillaceae</taxon>
        <taxon>Alkalihalophilus</taxon>
    </lineage>
</organism>
<dbReference type="Proteomes" id="UP001287282">
    <property type="component" value="Unassembled WGS sequence"/>
</dbReference>
<evidence type="ECO:0000259" key="2">
    <source>
        <dbReference type="PROSITE" id="PS51103"/>
    </source>
</evidence>
<accession>A0ABU3XIC1</accession>
<feature type="non-terminal residue" evidence="3">
    <location>
        <position position="78"/>
    </location>
</feature>
<reference evidence="3 4" key="1">
    <citation type="submission" date="2023-10" db="EMBL/GenBank/DDBJ databases">
        <title>Screening of Alkalihalobacillus lindianensis BZ-TG-R113 and Its Alleviation of Salt Stress on Rapeseed Growth.</title>
        <authorList>
            <person name="Zhao B."/>
            <person name="Guo T."/>
        </authorList>
    </citation>
    <scope>NUCLEOTIDE SEQUENCE [LARGE SCALE GENOMIC DNA]</scope>
    <source>
        <strain evidence="3 4">BZ-TG-R113</strain>
    </source>
</reference>
<keyword evidence="1" id="KW-1133">Transmembrane helix</keyword>
<feature type="non-terminal residue" evidence="3">
    <location>
        <position position="1"/>
    </location>
</feature>
<keyword evidence="1" id="KW-0812">Transmembrane</keyword>
<proteinExistence type="predicted"/>
<dbReference type="PANTHER" id="PTHR30175:SF3">
    <property type="entry name" value="PTS SYSTEM N-ACETYLMURAMIC ACID-SPECIFIC EIIBC COMPONENT"/>
    <property type="match status" value="1"/>
</dbReference>
<evidence type="ECO:0000313" key="3">
    <source>
        <dbReference type="EMBL" id="MDV2687638.1"/>
    </source>
</evidence>
<protein>
    <submittedName>
        <fullName evidence="3">Permease</fullName>
    </submittedName>
</protein>
<feature type="transmembrane region" description="Helical" evidence="1">
    <location>
        <begin position="41"/>
        <end position="62"/>
    </location>
</feature>
<feature type="domain" description="PTS EIIC type-1" evidence="2">
    <location>
        <begin position="1"/>
        <end position="78"/>
    </location>
</feature>
<keyword evidence="1" id="KW-0472">Membrane</keyword>
<dbReference type="PROSITE" id="PS51103">
    <property type="entry name" value="PTS_EIIC_TYPE_1"/>
    <property type="match status" value="1"/>
</dbReference>
<sequence length="78" mass="8278">PTIALLVVGLFTIFIVMPVAGVVSSALVGSITWVLNVGGAFSGFILGLFFLPMVMFGLHQILTPIHIEMINTSGYTLL</sequence>
<evidence type="ECO:0000313" key="4">
    <source>
        <dbReference type="Proteomes" id="UP001287282"/>
    </source>
</evidence>
<dbReference type="InterPro" id="IPR013013">
    <property type="entry name" value="PTS_EIIC_1"/>
</dbReference>
<name>A0ABU3XIC1_9BACI</name>
<gene>
    <name evidence="3" type="ORF">RYX56_25145</name>
</gene>
<dbReference type="InterPro" id="IPR050558">
    <property type="entry name" value="PTS_Sugar-Specific_Components"/>
</dbReference>
<comment type="caution">
    <text evidence="3">The sequence shown here is derived from an EMBL/GenBank/DDBJ whole genome shotgun (WGS) entry which is preliminary data.</text>
</comment>
<dbReference type="PANTHER" id="PTHR30175">
    <property type="entry name" value="PHOSPHOTRANSFERASE SYSTEM TRANSPORT PROTEIN"/>
    <property type="match status" value="1"/>
</dbReference>
<dbReference type="EMBL" id="JAWJBA010001003">
    <property type="protein sequence ID" value="MDV2687638.1"/>
    <property type="molecule type" value="Genomic_DNA"/>
</dbReference>